<keyword evidence="1" id="KW-0732">Signal</keyword>
<reference evidence="2 3" key="1">
    <citation type="submission" date="2018-09" db="EMBL/GenBank/DDBJ databases">
        <title>Genome sequencing of strain 6GH32-13.</title>
        <authorList>
            <person name="Weon H.-Y."/>
            <person name="Heo J."/>
            <person name="Kwon S.-W."/>
        </authorList>
    </citation>
    <scope>NUCLEOTIDE SEQUENCE [LARGE SCALE GENOMIC DNA]</scope>
    <source>
        <strain evidence="2 3">5GH32-13</strain>
    </source>
</reference>
<organism evidence="2 3">
    <name type="scientific">Paraflavitalea soli</name>
    <dbReference type="NCBI Taxonomy" id="2315862"/>
    <lineage>
        <taxon>Bacteria</taxon>
        <taxon>Pseudomonadati</taxon>
        <taxon>Bacteroidota</taxon>
        <taxon>Chitinophagia</taxon>
        <taxon>Chitinophagales</taxon>
        <taxon>Chitinophagaceae</taxon>
        <taxon>Paraflavitalea</taxon>
    </lineage>
</organism>
<dbReference type="OrthoDB" id="2490189at2"/>
<dbReference type="Gene3D" id="1.50.10.10">
    <property type="match status" value="1"/>
</dbReference>
<sequence>MNRNFSFRQCLLAGAGLLLAQAVTAQNTPQQDRWAIQPDGSILWTVNGRLPHQDHIEMSGEKVSYWVQYGVDNNGKLSLNRTMVFPTFRLLPQRTIASMTYNVTDYDLPRFLINDKLFKAGVYNAAVAEDMPEQVTSIRHKGIMEVQSLIGKNKDLLLKRTLFPSVDKPIALEKWVFVNTAKQPVKIEMEYLQRFVKPAAERTTPAQHSFVVSTIGEGLKTVAPGDSVVFGLSYQAVRAAAQPAVANLLAEEQGRRQRVAGILSLLQLETPDEMLNTAFAFAKIRATESIYLTKGGYLHGPGGLRYYAAIWANDQAEYINPFFAFLGDEVGNKSAMNAYRWFAHYMNPDYKPIPSSIIAEGDGVWHGAKDRGDMAMIAYGAGRYALANGNADSARVLWPLIEWCLEYCRLQLNEQGVVRSNSDELEGRFPAGKANLNTSILYYDALRSAAMLGKQLSMPKAQLAKYEQEAKAMRTNIDKYFGATVEGFNTYRYYEGNDTLRAWICSPLIVDIFDRKEGTVAALFSPRLWTEDGLASLAGNKTFWDRSTLYALRGVFAAGETQKAFDYLQYYSRRRLLGEHVPYAVEAYPEGNQRHLSAESGLYCRIYTEGMFGMRPTGLNSFDCTPHLPAAWNKMALRGVRAFGALFDIEVLRAAGGKLDILITKDGQTKKYTVKEGASQRITI</sequence>
<proteinExistence type="predicted"/>
<protein>
    <recommendedName>
        <fullName evidence="4">Six-hairpin glycosidase-like protein</fullName>
    </recommendedName>
</protein>
<evidence type="ECO:0000313" key="3">
    <source>
        <dbReference type="Proteomes" id="UP000263900"/>
    </source>
</evidence>
<keyword evidence="3" id="KW-1185">Reference proteome</keyword>
<feature type="signal peptide" evidence="1">
    <location>
        <begin position="1"/>
        <end position="25"/>
    </location>
</feature>
<name>A0A3B7MZH6_9BACT</name>
<evidence type="ECO:0000256" key="1">
    <source>
        <dbReference type="SAM" id="SignalP"/>
    </source>
</evidence>
<evidence type="ECO:0000313" key="2">
    <source>
        <dbReference type="EMBL" id="AXY78500.1"/>
    </source>
</evidence>
<dbReference type="KEGG" id="pseg:D3H65_02720"/>
<evidence type="ECO:0008006" key="4">
    <source>
        <dbReference type="Google" id="ProtNLM"/>
    </source>
</evidence>
<feature type="chain" id="PRO_5017725154" description="Six-hairpin glycosidase-like protein" evidence="1">
    <location>
        <begin position="26"/>
        <end position="684"/>
    </location>
</feature>
<dbReference type="Proteomes" id="UP000263900">
    <property type="component" value="Chromosome"/>
</dbReference>
<dbReference type="EMBL" id="CP032157">
    <property type="protein sequence ID" value="AXY78500.1"/>
    <property type="molecule type" value="Genomic_DNA"/>
</dbReference>
<dbReference type="InterPro" id="IPR012341">
    <property type="entry name" value="6hp_glycosidase-like_sf"/>
</dbReference>
<dbReference type="RefSeq" id="WP_119054372.1">
    <property type="nucleotide sequence ID" value="NZ_CP032157.1"/>
</dbReference>
<gene>
    <name evidence="2" type="ORF">D3H65_02720</name>
</gene>
<dbReference type="GO" id="GO:0005975">
    <property type="term" value="P:carbohydrate metabolic process"/>
    <property type="evidence" value="ECO:0007669"/>
    <property type="project" value="InterPro"/>
</dbReference>
<dbReference type="InterPro" id="IPR008928">
    <property type="entry name" value="6-hairpin_glycosidase_sf"/>
</dbReference>
<accession>A0A3B7MZH6</accession>
<dbReference type="SUPFAM" id="SSF48208">
    <property type="entry name" value="Six-hairpin glycosidases"/>
    <property type="match status" value="1"/>
</dbReference>
<dbReference type="AlphaFoldDB" id="A0A3B7MZH6"/>